<keyword evidence="5" id="KW-1185">Reference proteome</keyword>
<dbReference type="PANTHER" id="PTHR35788:SF1">
    <property type="entry name" value="EXPORTED PROTEIN"/>
    <property type="match status" value="1"/>
</dbReference>
<accession>A0ABS5CLP4</accession>
<evidence type="ECO:0000313" key="5">
    <source>
        <dbReference type="Proteomes" id="UP000673394"/>
    </source>
</evidence>
<dbReference type="RefSeq" id="WP_210663991.1">
    <property type="nucleotide sequence ID" value="NZ_JAGKSP010000023.1"/>
</dbReference>
<dbReference type="Proteomes" id="UP000673394">
    <property type="component" value="Unassembled WGS sequence"/>
</dbReference>
<gene>
    <name evidence="4" type="ORF">I8J30_29305</name>
</gene>
<protein>
    <submittedName>
        <fullName evidence="4">VanW family protein</fullName>
    </submittedName>
</protein>
<dbReference type="EMBL" id="JAGKSP010000023">
    <property type="protein sequence ID" value="MBP3966789.1"/>
    <property type="molecule type" value="Genomic_DNA"/>
</dbReference>
<dbReference type="Pfam" id="PF07501">
    <property type="entry name" value="G5"/>
    <property type="match status" value="1"/>
</dbReference>
<feature type="region of interest" description="Disordered" evidence="2">
    <location>
        <begin position="469"/>
        <end position="492"/>
    </location>
</feature>
<dbReference type="InterPro" id="IPR007391">
    <property type="entry name" value="Vancomycin_resist_VanW"/>
</dbReference>
<dbReference type="PANTHER" id="PTHR35788">
    <property type="entry name" value="EXPORTED PROTEIN-RELATED"/>
    <property type="match status" value="1"/>
</dbReference>
<feature type="compositionally biased region" description="Basic and acidic residues" evidence="2">
    <location>
        <begin position="474"/>
        <end position="483"/>
    </location>
</feature>
<feature type="domain" description="G5" evidence="3">
    <location>
        <begin position="393"/>
        <end position="473"/>
    </location>
</feature>
<name>A0ABS5CLP4_9BACL</name>
<dbReference type="Gene3D" id="2.20.230.10">
    <property type="entry name" value="Resuscitation-promoting factor rpfb"/>
    <property type="match status" value="1"/>
</dbReference>
<dbReference type="Pfam" id="PF04294">
    <property type="entry name" value="VanW"/>
    <property type="match status" value="1"/>
</dbReference>
<dbReference type="PROSITE" id="PS51257">
    <property type="entry name" value="PROKAR_LIPOPROTEIN"/>
    <property type="match status" value="1"/>
</dbReference>
<organism evidence="4 5">
    <name type="scientific">Paenibacillus lignilyticus</name>
    <dbReference type="NCBI Taxonomy" id="1172615"/>
    <lineage>
        <taxon>Bacteria</taxon>
        <taxon>Bacillati</taxon>
        <taxon>Bacillota</taxon>
        <taxon>Bacilli</taxon>
        <taxon>Bacillales</taxon>
        <taxon>Paenibacillaceae</taxon>
        <taxon>Paenibacillus</taxon>
    </lineage>
</organism>
<evidence type="ECO:0000256" key="2">
    <source>
        <dbReference type="SAM" id="MobiDB-lite"/>
    </source>
</evidence>
<dbReference type="PROSITE" id="PS51109">
    <property type="entry name" value="G5"/>
    <property type="match status" value="1"/>
</dbReference>
<evidence type="ECO:0000313" key="4">
    <source>
        <dbReference type="EMBL" id="MBP3966789.1"/>
    </source>
</evidence>
<sequence>MNTKRLQLIWILAGACLLLASAGWGGLWMYASQQTIPKQVHVVFKKPTEANGQRLQSDAVIPIGTLRIEDAKQLLARGKQTLKQLAITIKGGTGEGKKKTWTLEQLGIEVDTKEAEAAIDRLSSGNLWTRTKYRWGFQQELAIGVSFDKEVFAGKIRSAWGWMDAGEPVNATRKITSDDKVVYTPHKDAYRLDTDKMYAHAAAAIVKAVGNNWGKKLSPMTWPVELRVIHPSITLQRLKAEGVERLISSFTTEFRTSGAGRAYNVTMTAKTLSGMELAPGEIFDYSKIIALTSKKYGYRQAPVILNGEFVPGVGGGICQVSSTLYNAVLFAGLDMVERRNHSLPVAYLPLGRDATYADDAINFKFKNTTGKHLVIVTEVKNRQVTVKIFGTLPKNVQYKIESKTVATVVPPVKEVPSASMHPGERRKLASGKPGYIVETYRTKLENGVQVSRKRISRDTYRAQPVVYAVAPEQSHPDNGKDEAPLLEDGVSQ</sequence>
<reference evidence="4 5" key="1">
    <citation type="submission" date="2021-04" db="EMBL/GenBank/DDBJ databases">
        <title>Paenibacillus sp. DLE-14 whole genome sequence.</title>
        <authorList>
            <person name="Ham Y.J."/>
        </authorList>
    </citation>
    <scope>NUCLEOTIDE SEQUENCE [LARGE SCALE GENOMIC DNA]</scope>
    <source>
        <strain evidence="4 5">DLE-14</strain>
    </source>
</reference>
<comment type="caution">
    <text evidence="4">The sequence shown here is derived from an EMBL/GenBank/DDBJ whole genome shotgun (WGS) entry which is preliminary data.</text>
</comment>
<proteinExistence type="predicted"/>
<evidence type="ECO:0000259" key="3">
    <source>
        <dbReference type="PROSITE" id="PS51109"/>
    </source>
</evidence>
<dbReference type="SMART" id="SM01208">
    <property type="entry name" value="G5"/>
    <property type="match status" value="1"/>
</dbReference>
<evidence type="ECO:0000256" key="1">
    <source>
        <dbReference type="ARBA" id="ARBA00022729"/>
    </source>
</evidence>
<dbReference type="InterPro" id="IPR052913">
    <property type="entry name" value="Glycopeptide_resist_protein"/>
</dbReference>
<dbReference type="InterPro" id="IPR011098">
    <property type="entry name" value="G5_dom"/>
</dbReference>
<keyword evidence="1" id="KW-0732">Signal</keyword>